<reference evidence="4 6" key="1">
    <citation type="submission" date="2024-02" db="EMBL/GenBank/DDBJ databases">
        <title>High-quality chromosome-scale genome assembly of Pensacola bahiagrass (Paspalum notatum Flugge var. saurae).</title>
        <authorList>
            <person name="Vega J.M."/>
            <person name="Podio M."/>
            <person name="Orjuela J."/>
            <person name="Siena L.A."/>
            <person name="Pessino S.C."/>
            <person name="Combes M.C."/>
            <person name="Mariac C."/>
            <person name="Albertini E."/>
            <person name="Pupilli F."/>
            <person name="Ortiz J.P.A."/>
            <person name="Leblanc O."/>
        </authorList>
    </citation>
    <scope>NUCLEOTIDE SEQUENCE [LARGE SCALE GENOMIC DNA]</scope>
    <source>
        <strain evidence="4">R1</strain>
        <tissue evidence="4">Leaf</tissue>
    </source>
</reference>
<feature type="compositionally biased region" description="Basic and acidic residues" evidence="2">
    <location>
        <begin position="185"/>
        <end position="241"/>
    </location>
</feature>
<dbReference type="SMART" id="SM00360">
    <property type="entry name" value="RRM"/>
    <property type="match status" value="1"/>
</dbReference>
<keyword evidence="1" id="KW-0694">RNA-binding</keyword>
<dbReference type="InterPro" id="IPR000504">
    <property type="entry name" value="RRM_dom"/>
</dbReference>
<feature type="domain" description="RRM" evidence="3">
    <location>
        <begin position="50"/>
        <end position="128"/>
    </location>
</feature>
<keyword evidence="6" id="KW-1185">Reference proteome</keyword>
<dbReference type="Pfam" id="PF00076">
    <property type="entry name" value="RRM_1"/>
    <property type="match status" value="1"/>
</dbReference>
<accession>A0AAQ3PDW0</accession>
<name>A0AAQ3PDW0_PASNO</name>
<gene>
    <name evidence="4" type="ORF">U9M48_000252</name>
    <name evidence="5" type="ORF">U9M48_000306</name>
</gene>
<sequence length="281" mass="31578">MGRYSPAYSPPRRGHGGRGRSPPPPPPRRGYGGGGGGGGRGGRGSDHGSVSLLVRNIPLRCRPEELRAPFERFGPVRDVYLPRDYHTGEPRGFGFVEFVDAYDAAEAQYHMNRQMFSGREITVVLAADTRKRPEEMRRRTGPRGYSGHEGRRPYHGRSRSRSYSRSRSPRPRGRARSRSYSPAPRRRDDYSASPPRAKEEHKRSSKQPKEHDGDKKRRSYTPDDDRNDRRGADNGHDERKRSLGGADEDEEPRRGRRRSPRPASVSPPGSRSRSASPVSSG</sequence>
<dbReference type="EMBL" id="CP144745">
    <property type="protein sequence ID" value="WVZ48850.1"/>
    <property type="molecule type" value="Genomic_DNA"/>
</dbReference>
<dbReference type="PANTHER" id="PTHR48034">
    <property type="entry name" value="TRANSFORMER-2 SEX-DETERMINING PROTEIN-RELATED"/>
    <property type="match status" value="1"/>
</dbReference>
<dbReference type="FunFam" id="3.30.70.330:FF:001011">
    <property type="entry name" value="Serine/arginine-rich SC35-like splicing factor SCL30 isoform A"/>
    <property type="match status" value="1"/>
</dbReference>
<evidence type="ECO:0000256" key="2">
    <source>
        <dbReference type="SAM" id="MobiDB-lite"/>
    </source>
</evidence>
<dbReference type="Proteomes" id="UP001341281">
    <property type="component" value="Chromosome 01"/>
</dbReference>
<evidence type="ECO:0000259" key="3">
    <source>
        <dbReference type="PROSITE" id="PS50102"/>
    </source>
</evidence>
<feature type="compositionally biased region" description="Low complexity" evidence="2">
    <location>
        <begin position="261"/>
        <end position="281"/>
    </location>
</feature>
<dbReference type="InterPro" id="IPR035979">
    <property type="entry name" value="RBD_domain_sf"/>
</dbReference>
<dbReference type="PROSITE" id="PS50102">
    <property type="entry name" value="RRM"/>
    <property type="match status" value="1"/>
</dbReference>
<evidence type="ECO:0000313" key="5">
    <source>
        <dbReference type="EMBL" id="WVZ48912.1"/>
    </source>
</evidence>
<feature type="region of interest" description="Disordered" evidence="2">
    <location>
        <begin position="1"/>
        <end position="49"/>
    </location>
</feature>
<feature type="compositionally biased region" description="Gly residues" evidence="2">
    <location>
        <begin position="30"/>
        <end position="42"/>
    </location>
</feature>
<dbReference type="SUPFAM" id="SSF54928">
    <property type="entry name" value="RNA-binding domain, RBD"/>
    <property type="match status" value="1"/>
</dbReference>
<feature type="region of interest" description="Disordered" evidence="2">
    <location>
        <begin position="127"/>
        <end position="281"/>
    </location>
</feature>
<feature type="compositionally biased region" description="Basic residues" evidence="2">
    <location>
        <begin position="153"/>
        <end position="177"/>
    </location>
</feature>
<organism evidence="4 6">
    <name type="scientific">Paspalum notatum var. saurae</name>
    <dbReference type="NCBI Taxonomy" id="547442"/>
    <lineage>
        <taxon>Eukaryota</taxon>
        <taxon>Viridiplantae</taxon>
        <taxon>Streptophyta</taxon>
        <taxon>Embryophyta</taxon>
        <taxon>Tracheophyta</taxon>
        <taxon>Spermatophyta</taxon>
        <taxon>Magnoliopsida</taxon>
        <taxon>Liliopsida</taxon>
        <taxon>Poales</taxon>
        <taxon>Poaceae</taxon>
        <taxon>PACMAD clade</taxon>
        <taxon>Panicoideae</taxon>
        <taxon>Andropogonodae</taxon>
        <taxon>Paspaleae</taxon>
        <taxon>Paspalinae</taxon>
        <taxon>Paspalum</taxon>
    </lineage>
</organism>
<evidence type="ECO:0000256" key="1">
    <source>
        <dbReference type="PROSITE-ProRule" id="PRU00176"/>
    </source>
</evidence>
<feature type="compositionally biased region" description="Basic and acidic residues" evidence="2">
    <location>
        <begin position="128"/>
        <end position="138"/>
    </location>
</feature>
<dbReference type="AlphaFoldDB" id="A0AAQ3PDW0"/>
<proteinExistence type="predicted"/>
<evidence type="ECO:0000313" key="6">
    <source>
        <dbReference type="Proteomes" id="UP001341281"/>
    </source>
</evidence>
<dbReference type="InterPro" id="IPR050441">
    <property type="entry name" value="RBM"/>
</dbReference>
<evidence type="ECO:0000313" key="4">
    <source>
        <dbReference type="EMBL" id="WVZ48850.1"/>
    </source>
</evidence>
<dbReference type="EMBL" id="CP144745">
    <property type="protein sequence ID" value="WVZ48912.1"/>
    <property type="molecule type" value="Genomic_DNA"/>
</dbReference>
<dbReference type="InterPro" id="IPR012677">
    <property type="entry name" value="Nucleotide-bd_a/b_plait_sf"/>
</dbReference>
<dbReference type="Gene3D" id="3.30.70.330">
    <property type="match status" value="1"/>
</dbReference>
<dbReference type="GO" id="GO:0003723">
    <property type="term" value="F:RNA binding"/>
    <property type="evidence" value="ECO:0007669"/>
    <property type="project" value="UniProtKB-UniRule"/>
</dbReference>
<protein>
    <recommendedName>
        <fullName evidence="3">RRM domain-containing protein</fullName>
    </recommendedName>
</protein>